<comment type="subcellular location">
    <subcellularLocation>
        <location evidence="2">Endosome membrane</location>
        <topology evidence="2">Peripheral membrane protein</topology>
    </subcellularLocation>
    <subcellularLocation>
        <location evidence="1">Late endosome membrane</location>
    </subcellularLocation>
    <subcellularLocation>
        <location evidence="3">Lysosome membrane</location>
        <topology evidence="3">Peripheral membrane protein</topology>
        <orientation evidence="3">Cytoplasmic side</orientation>
    </subcellularLocation>
</comment>
<evidence type="ECO:0000256" key="6">
    <source>
        <dbReference type="ARBA" id="ARBA00022833"/>
    </source>
</evidence>
<proteinExistence type="inferred from homology"/>
<accession>A0A922MBP7</accession>
<evidence type="ECO:0000256" key="3">
    <source>
        <dbReference type="ARBA" id="ARBA00004630"/>
    </source>
</evidence>
<comment type="similarity">
    <text evidence="4">Belongs to the CDIP1/LITAF family.</text>
</comment>
<dbReference type="InterPro" id="IPR037519">
    <property type="entry name" value="LITAF_fam"/>
</dbReference>
<comment type="caution">
    <text evidence="10">The sequence shown here is derived from an EMBL/GenBank/DDBJ whole genome shotgun (WGS) entry which is preliminary data.</text>
</comment>
<dbReference type="EMBL" id="JACEFF010000624">
    <property type="protein sequence ID" value="KAH9634000.1"/>
    <property type="molecule type" value="Genomic_DNA"/>
</dbReference>
<evidence type="ECO:0000256" key="7">
    <source>
        <dbReference type="ARBA" id="ARBA00023136"/>
    </source>
</evidence>
<evidence type="ECO:0000256" key="4">
    <source>
        <dbReference type="ARBA" id="ARBA00005975"/>
    </source>
</evidence>
<keyword evidence="8" id="KW-0812">Transmembrane</keyword>
<evidence type="ECO:0000259" key="9">
    <source>
        <dbReference type="PROSITE" id="PS51837"/>
    </source>
</evidence>
<dbReference type="Proteomes" id="UP000814243">
    <property type="component" value="Unassembled WGS sequence"/>
</dbReference>
<sequence>MESNNAYQPISTITDNTAGIEMELLQVGSEPVGVRCPYCYEDVMTRAQYKNTTLTHTIAVILGIFFWWLCCCIIPYVVKRWKNVEHYCPNCRRYLGMHSSRATIL</sequence>
<dbReference type="GO" id="GO:0008270">
    <property type="term" value="F:zinc ion binding"/>
    <property type="evidence" value="ECO:0007669"/>
    <property type="project" value="TreeGrafter"/>
</dbReference>
<dbReference type="PROSITE" id="PS51837">
    <property type="entry name" value="LITAF"/>
    <property type="match status" value="1"/>
</dbReference>
<evidence type="ECO:0000256" key="8">
    <source>
        <dbReference type="SAM" id="Phobius"/>
    </source>
</evidence>
<dbReference type="InterPro" id="IPR006629">
    <property type="entry name" value="LITAF"/>
</dbReference>
<dbReference type="GO" id="GO:0005765">
    <property type="term" value="C:lysosomal membrane"/>
    <property type="evidence" value="ECO:0007669"/>
    <property type="project" value="UniProtKB-SubCell"/>
</dbReference>
<reference evidence="10" key="1">
    <citation type="journal article" date="2021" name="G3 (Bethesda)">
        <title>Genome and transcriptome analysis of the beet armyworm Spodoptera exigua reveals targets for pest control. .</title>
        <authorList>
            <person name="Simon S."/>
            <person name="Breeschoten T."/>
            <person name="Jansen H.J."/>
            <person name="Dirks R.P."/>
            <person name="Schranz M.E."/>
            <person name="Ros V.I.D."/>
        </authorList>
    </citation>
    <scope>NUCLEOTIDE SEQUENCE</scope>
    <source>
        <strain evidence="10">TB_SE_WUR_2020</strain>
    </source>
</reference>
<keyword evidence="5" id="KW-0479">Metal-binding</keyword>
<evidence type="ECO:0000256" key="5">
    <source>
        <dbReference type="ARBA" id="ARBA00022723"/>
    </source>
</evidence>
<evidence type="ECO:0000256" key="2">
    <source>
        <dbReference type="ARBA" id="ARBA00004481"/>
    </source>
</evidence>
<dbReference type="Pfam" id="PF10601">
    <property type="entry name" value="zf-LITAF-like"/>
    <property type="match status" value="1"/>
</dbReference>
<name>A0A922MBP7_SPOEX</name>
<gene>
    <name evidence="10" type="ORF">HF086_001202</name>
</gene>
<keyword evidence="6" id="KW-0862">Zinc</keyword>
<evidence type="ECO:0000256" key="1">
    <source>
        <dbReference type="ARBA" id="ARBA00004414"/>
    </source>
</evidence>
<dbReference type="AlphaFoldDB" id="A0A922MBP7"/>
<dbReference type="SMART" id="SM00714">
    <property type="entry name" value="LITAF"/>
    <property type="match status" value="1"/>
</dbReference>
<dbReference type="PANTHER" id="PTHR23292:SF6">
    <property type="entry name" value="FI16602P1-RELATED"/>
    <property type="match status" value="1"/>
</dbReference>
<feature type="domain" description="LITAF" evidence="9">
    <location>
        <begin position="16"/>
        <end position="100"/>
    </location>
</feature>
<evidence type="ECO:0000313" key="10">
    <source>
        <dbReference type="EMBL" id="KAH9634000.1"/>
    </source>
</evidence>
<organism evidence="10 11">
    <name type="scientific">Spodoptera exigua</name>
    <name type="common">Beet armyworm</name>
    <name type="synonym">Noctua fulgens</name>
    <dbReference type="NCBI Taxonomy" id="7107"/>
    <lineage>
        <taxon>Eukaryota</taxon>
        <taxon>Metazoa</taxon>
        <taxon>Ecdysozoa</taxon>
        <taxon>Arthropoda</taxon>
        <taxon>Hexapoda</taxon>
        <taxon>Insecta</taxon>
        <taxon>Pterygota</taxon>
        <taxon>Neoptera</taxon>
        <taxon>Endopterygota</taxon>
        <taxon>Lepidoptera</taxon>
        <taxon>Glossata</taxon>
        <taxon>Ditrysia</taxon>
        <taxon>Noctuoidea</taxon>
        <taxon>Noctuidae</taxon>
        <taxon>Amphipyrinae</taxon>
        <taxon>Spodoptera</taxon>
    </lineage>
</organism>
<protein>
    <recommendedName>
        <fullName evidence="9">LITAF domain-containing protein</fullName>
    </recommendedName>
</protein>
<keyword evidence="8" id="KW-1133">Transmembrane helix</keyword>
<feature type="transmembrane region" description="Helical" evidence="8">
    <location>
        <begin position="58"/>
        <end position="78"/>
    </location>
</feature>
<dbReference type="PANTHER" id="PTHR23292">
    <property type="entry name" value="LIPOPOLYSACCHARIDE-INDUCED TUMOR NECROSIS FACTOR-ALPHA FACTOR"/>
    <property type="match status" value="1"/>
</dbReference>
<evidence type="ECO:0000313" key="11">
    <source>
        <dbReference type="Proteomes" id="UP000814243"/>
    </source>
</evidence>
<keyword evidence="7 8" id="KW-0472">Membrane</keyword>
<dbReference type="GO" id="GO:0031902">
    <property type="term" value="C:late endosome membrane"/>
    <property type="evidence" value="ECO:0007669"/>
    <property type="project" value="UniProtKB-SubCell"/>
</dbReference>